<dbReference type="Proteomes" id="UP000254258">
    <property type="component" value="Unassembled WGS sequence"/>
</dbReference>
<feature type="region of interest" description="Disordered" evidence="1">
    <location>
        <begin position="1"/>
        <end position="23"/>
    </location>
</feature>
<protein>
    <submittedName>
        <fullName evidence="2">Uncharacterized protein</fullName>
    </submittedName>
</protein>
<reference evidence="2 3" key="1">
    <citation type="submission" date="2018-07" db="EMBL/GenBank/DDBJ databases">
        <title>Dyella monticola sp. nov. and Dyella psychrodurans sp. nov. isolated from monsoon evergreen broad-leaved forest soil of Dinghu Mountain, China.</title>
        <authorList>
            <person name="Gao Z."/>
            <person name="Qiu L."/>
        </authorList>
    </citation>
    <scope>NUCLEOTIDE SEQUENCE [LARGE SCALE GENOMIC DNA]</scope>
    <source>
        <strain evidence="2 3">4G-K06</strain>
    </source>
</reference>
<dbReference type="EMBL" id="QRBE01000015">
    <property type="protein sequence ID" value="RDS79226.1"/>
    <property type="molecule type" value="Genomic_DNA"/>
</dbReference>
<comment type="caution">
    <text evidence="2">The sequence shown here is derived from an EMBL/GenBank/DDBJ whole genome shotgun (WGS) entry which is preliminary data.</text>
</comment>
<dbReference type="AlphaFoldDB" id="A0A370WT80"/>
<sequence>MVATAPNGAHGADANAQAPKAQQQVQQYRNVASAFSNLAQALEANSYSTASAAGGSSNLTAVFKNLWTSLGASSEAPADASSTALPSLQSFTQTLAQNIGESGISGLRGLFVDAVV</sequence>
<keyword evidence="3" id="KW-1185">Reference proteome</keyword>
<accession>A0A370WT80</accession>
<name>A0A370WT80_9GAMM</name>
<proteinExistence type="predicted"/>
<evidence type="ECO:0000256" key="1">
    <source>
        <dbReference type="SAM" id="MobiDB-lite"/>
    </source>
</evidence>
<evidence type="ECO:0000313" key="2">
    <source>
        <dbReference type="EMBL" id="RDS79226.1"/>
    </source>
</evidence>
<organism evidence="2 3">
    <name type="scientific">Dyella monticola</name>
    <dbReference type="NCBI Taxonomy" id="1927958"/>
    <lineage>
        <taxon>Bacteria</taxon>
        <taxon>Pseudomonadati</taxon>
        <taxon>Pseudomonadota</taxon>
        <taxon>Gammaproteobacteria</taxon>
        <taxon>Lysobacterales</taxon>
        <taxon>Rhodanobacteraceae</taxon>
        <taxon>Dyella</taxon>
    </lineage>
</organism>
<gene>
    <name evidence="2" type="ORF">DWU98_18920</name>
</gene>
<evidence type="ECO:0000313" key="3">
    <source>
        <dbReference type="Proteomes" id="UP000254258"/>
    </source>
</evidence>
<feature type="compositionally biased region" description="Low complexity" evidence="1">
    <location>
        <begin position="12"/>
        <end position="23"/>
    </location>
</feature>